<dbReference type="Gene3D" id="1.20.90.10">
    <property type="entry name" value="Phospholipase A2 domain"/>
    <property type="match status" value="1"/>
</dbReference>
<accession>A0A6A7AGE5</accession>
<dbReference type="AlphaFoldDB" id="A0A6A7AGE5"/>
<dbReference type="EMBL" id="MU006217">
    <property type="protein sequence ID" value="KAF2832371.1"/>
    <property type="molecule type" value="Genomic_DNA"/>
</dbReference>
<evidence type="ECO:0000313" key="2">
    <source>
        <dbReference type="EMBL" id="KAF2832371.1"/>
    </source>
</evidence>
<dbReference type="Pfam" id="PF09056">
    <property type="entry name" value="Phospholip_A2_3"/>
    <property type="match status" value="1"/>
</dbReference>
<evidence type="ECO:0008006" key="4">
    <source>
        <dbReference type="Google" id="ProtNLM"/>
    </source>
</evidence>
<keyword evidence="1" id="KW-0732">Signal</keyword>
<feature type="chain" id="PRO_5025424827" description="Prokaryotic phospholipase A2" evidence="1">
    <location>
        <begin position="20"/>
        <end position="162"/>
    </location>
</feature>
<keyword evidence="3" id="KW-1185">Reference proteome</keyword>
<reference evidence="2" key="1">
    <citation type="journal article" date="2020" name="Stud. Mycol.">
        <title>101 Dothideomycetes genomes: a test case for predicting lifestyles and emergence of pathogens.</title>
        <authorList>
            <person name="Haridas S."/>
            <person name="Albert R."/>
            <person name="Binder M."/>
            <person name="Bloem J."/>
            <person name="Labutti K."/>
            <person name="Salamov A."/>
            <person name="Andreopoulos B."/>
            <person name="Baker S."/>
            <person name="Barry K."/>
            <person name="Bills G."/>
            <person name="Bluhm B."/>
            <person name="Cannon C."/>
            <person name="Castanera R."/>
            <person name="Culley D."/>
            <person name="Daum C."/>
            <person name="Ezra D."/>
            <person name="Gonzalez J."/>
            <person name="Henrissat B."/>
            <person name="Kuo A."/>
            <person name="Liang C."/>
            <person name="Lipzen A."/>
            <person name="Lutzoni F."/>
            <person name="Magnuson J."/>
            <person name="Mondo S."/>
            <person name="Nolan M."/>
            <person name="Ohm R."/>
            <person name="Pangilinan J."/>
            <person name="Park H.-J."/>
            <person name="Ramirez L."/>
            <person name="Alfaro M."/>
            <person name="Sun H."/>
            <person name="Tritt A."/>
            <person name="Yoshinaga Y."/>
            <person name="Zwiers L.-H."/>
            <person name="Turgeon B."/>
            <person name="Goodwin S."/>
            <person name="Spatafora J."/>
            <person name="Crous P."/>
            <person name="Grigoriev I."/>
        </authorList>
    </citation>
    <scope>NUCLEOTIDE SEQUENCE</scope>
    <source>
        <strain evidence="2">CBS 113818</strain>
    </source>
</reference>
<dbReference type="SUPFAM" id="SSF48619">
    <property type="entry name" value="Phospholipase A2, PLA2"/>
    <property type="match status" value="1"/>
</dbReference>
<organism evidence="2 3">
    <name type="scientific">Ophiobolus disseminans</name>
    <dbReference type="NCBI Taxonomy" id="1469910"/>
    <lineage>
        <taxon>Eukaryota</taxon>
        <taxon>Fungi</taxon>
        <taxon>Dikarya</taxon>
        <taxon>Ascomycota</taxon>
        <taxon>Pezizomycotina</taxon>
        <taxon>Dothideomycetes</taxon>
        <taxon>Pleosporomycetidae</taxon>
        <taxon>Pleosporales</taxon>
        <taxon>Pleosporineae</taxon>
        <taxon>Phaeosphaeriaceae</taxon>
        <taxon>Ophiobolus</taxon>
    </lineage>
</organism>
<evidence type="ECO:0000256" key="1">
    <source>
        <dbReference type="SAM" id="SignalP"/>
    </source>
</evidence>
<dbReference type="OrthoDB" id="5120271at2759"/>
<evidence type="ECO:0000313" key="3">
    <source>
        <dbReference type="Proteomes" id="UP000799424"/>
    </source>
</evidence>
<dbReference type="InterPro" id="IPR015141">
    <property type="entry name" value="PLipase_A2_prok/fun"/>
</dbReference>
<dbReference type="Proteomes" id="UP000799424">
    <property type="component" value="Unassembled WGS sequence"/>
</dbReference>
<sequence>MQLFNTLILIAAFTGHALSIPLSLPSNTLIPSSPIAPRGTKEQETDRLLFQTSIEDFLSAKARKTPNYLNWSDNGCTIVPDRPAGFDFLEACKRHDFGYANYKIQKRCSENQRGQIDENFKKDMYNECAKYSGWKAILGVRCRVNAEIYFKGVRAVGEKFFC</sequence>
<proteinExistence type="predicted"/>
<protein>
    <recommendedName>
        <fullName evidence="4">Prokaryotic phospholipase A2</fullName>
    </recommendedName>
</protein>
<dbReference type="GO" id="GO:0004623">
    <property type="term" value="F:phospholipase A2 activity"/>
    <property type="evidence" value="ECO:0007669"/>
    <property type="project" value="InterPro"/>
</dbReference>
<feature type="signal peptide" evidence="1">
    <location>
        <begin position="1"/>
        <end position="19"/>
    </location>
</feature>
<dbReference type="GO" id="GO:0006644">
    <property type="term" value="P:phospholipid metabolic process"/>
    <property type="evidence" value="ECO:0007669"/>
    <property type="project" value="InterPro"/>
</dbReference>
<dbReference type="InterPro" id="IPR036444">
    <property type="entry name" value="PLipase_A2_dom_sf"/>
</dbReference>
<name>A0A6A7AGE5_9PLEO</name>
<dbReference type="GO" id="GO:0050482">
    <property type="term" value="P:arachidonate secretion"/>
    <property type="evidence" value="ECO:0007669"/>
    <property type="project" value="InterPro"/>
</dbReference>
<gene>
    <name evidence="2" type="ORF">CC86DRAFT_366184</name>
</gene>